<evidence type="ECO:0000256" key="1">
    <source>
        <dbReference type="SAM" id="MobiDB-lite"/>
    </source>
</evidence>
<sequence>MLSMTDHYEVAEYMVTSLDGTTHPALLARPRSGIVFDGKKKRWALEPNSTTNQIDYDEIYSPCSQARDDLLATANKYSKKLGQPLLDLNTSNSWADVEKSVEAACAKLETLASKDKDLSGASGKLKRVFRSLCRNAGAGENLAALVPNDTFTSVLCGGIKVIFSGLRQTGVYREEVYKALEDLPFILTDHAAHVKIYDQDRELHCRTAALYVAIFNTLNHILGWFLKNTFITGVKLALNPVGFKDKLHERLAEVKIAAQRFENHAVKLSRQSQDESIQLQYWTAYRMNHLHDNVQTILNRTELLEDRIARAEVLEKLDPLLLDAWREKLLKYQSMPVKQKSLPNLEPGDVLSHFSYEPDLVAEDCNSLKQQLHGFRGAHIDTNRLAALQSNVRLRAWLTINEPSAILLNGRACRPRDSEVSQFSVKIIESLLEQHEASGTSETPKVALIPLAFFCGQHRDWHQDSNGAPEEVAMSLLLQLIDRCRERLDQSVLRQCYTRTKPRNLGSVCASLESLIMSLDQNVILVLILDDLLSFSKPRERCEKTRELISRLVETYRKQPTATLKLLFSSPMRSDFVEDLFDESERLDIPRHLPTSKISSFNTESKVKEPFDSKDLITYADDESETENVESEVSLND</sequence>
<dbReference type="EMBL" id="ML991782">
    <property type="protein sequence ID" value="KAF2237106.1"/>
    <property type="molecule type" value="Genomic_DNA"/>
</dbReference>
<reference evidence="2" key="1">
    <citation type="journal article" date="2020" name="Stud. Mycol.">
        <title>101 Dothideomycetes genomes: a test case for predicting lifestyles and emergence of pathogens.</title>
        <authorList>
            <person name="Haridas S."/>
            <person name="Albert R."/>
            <person name="Binder M."/>
            <person name="Bloem J."/>
            <person name="Labutti K."/>
            <person name="Salamov A."/>
            <person name="Andreopoulos B."/>
            <person name="Baker S."/>
            <person name="Barry K."/>
            <person name="Bills G."/>
            <person name="Bluhm B."/>
            <person name="Cannon C."/>
            <person name="Castanera R."/>
            <person name="Culley D."/>
            <person name="Daum C."/>
            <person name="Ezra D."/>
            <person name="Gonzalez J."/>
            <person name="Henrissat B."/>
            <person name="Kuo A."/>
            <person name="Liang C."/>
            <person name="Lipzen A."/>
            <person name="Lutzoni F."/>
            <person name="Magnuson J."/>
            <person name="Mondo S."/>
            <person name="Nolan M."/>
            <person name="Ohm R."/>
            <person name="Pangilinan J."/>
            <person name="Park H.-J."/>
            <person name="Ramirez L."/>
            <person name="Alfaro M."/>
            <person name="Sun H."/>
            <person name="Tritt A."/>
            <person name="Yoshinaga Y."/>
            <person name="Zwiers L.-H."/>
            <person name="Turgeon B."/>
            <person name="Goodwin S."/>
            <person name="Spatafora J."/>
            <person name="Crous P."/>
            <person name="Grigoriev I."/>
        </authorList>
    </citation>
    <scope>NUCLEOTIDE SEQUENCE</scope>
    <source>
        <strain evidence="2">Tuck. ex Michener</strain>
    </source>
</reference>
<evidence type="ECO:0000313" key="2">
    <source>
        <dbReference type="EMBL" id="KAF2237106.1"/>
    </source>
</evidence>
<accession>A0A6A6HG56</accession>
<gene>
    <name evidence="2" type="ORF">EV356DRAFT_512361</name>
</gene>
<feature type="compositionally biased region" description="Acidic residues" evidence="1">
    <location>
        <begin position="620"/>
        <end position="630"/>
    </location>
</feature>
<keyword evidence="3" id="KW-1185">Reference proteome</keyword>
<dbReference type="OrthoDB" id="5419927at2759"/>
<name>A0A6A6HG56_VIRVR</name>
<protein>
    <submittedName>
        <fullName evidence="2">Uncharacterized protein</fullName>
    </submittedName>
</protein>
<dbReference type="PANTHER" id="PTHR40619:SF3">
    <property type="entry name" value="FUNGAL STAND N-TERMINAL GOODBYE DOMAIN-CONTAINING PROTEIN"/>
    <property type="match status" value="1"/>
</dbReference>
<dbReference type="PANTHER" id="PTHR40619">
    <property type="entry name" value="FUNGAL STAND N-TERMINAL GOODBYE DOMAIN-CONTAINING PROTEIN"/>
    <property type="match status" value="1"/>
</dbReference>
<proteinExistence type="predicted"/>
<evidence type="ECO:0000313" key="3">
    <source>
        <dbReference type="Proteomes" id="UP000800092"/>
    </source>
</evidence>
<feature type="region of interest" description="Disordered" evidence="1">
    <location>
        <begin position="617"/>
        <end position="637"/>
    </location>
</feature>
<dbReference type="Proteomes" id="UP000800092">
    <property type="component" value="Unassembled WGS sequence"/>
</dbReference>
<dbReference type="AlphaFoldDB" id="A0A6A6HG56"/>
<organism evidence="2 3">
    <name type="scientific">Viridothelium virens</name>
    <name type="common">Speckled blister lichen</name>
    <name type="synonym">Trypethelium virens</name>
    <dbReference type="NCBI Taxonomy" id="1048519"/>
    <lineage>
        <taxon>Eukaryota</taxon>
        <taxon>Fungi</taxon>
        <taxon>Dikarya</taxon>
        <taxon>Ascomycota</taxon>
        <taxon>Pezizomycotina</taxon>
        <taxon>Dothideomycetes</taxon>
        <taxon>Dothideomycetes incertae sedis</taxon>
        <taxon>Trypetheliales</taxon>
        <taxon>Trypetheliaceae</taxon>
        <taxon>Viridothelium</taxon>
    </lineage>
</organism>